<keyword evidence="4" id="KW-1185">Reference proteome</keyword>
<dbReference type="InterPro" id="IPR023213">
    <property type="entry name" value="CAT-like_dom_sf"/>
</dbReference>
<dbReference type="EMBL" id="BAAARV010000016">
    <property type="protein sequence ID" value="GAA2337401.1"/>
    <property type="molecule type" value="Genomic_DNA"/>
</dbReference>
<dbReference type="Pfam" id="PF00668">
    <property type="entry name" value="Condensation"/>
    <property type="match status" value="1"/>
</dbReference>
<dbReference type="PANTHER" id="PTHR45527:SF1">
    <property type="entry name" value="FATTY ACID SYNTHASE"/>
    <property type="match status" value="1"/>
</dbReference>
<dbReference type="Proteomes" id="UP001501444">
    <property type="component" value="Unassembled WGS sequence"/>
</dbReference>
<feature type="compositionally biased region" description="Basic and acidic residues" evidence="1">
    <location>
        <begin position="195"/>
        <end position="214"/>
    </location>
</feature>
<gene>
    <name evidence="3" type="ORF">GCM10010170_018460</name>
</gene>
<evidence type="ECO:0000313" key="4">
    <source>
        <dbReference type="Proteomes" id="UP001501444"/>
    </source>
</evidence>
<dbReference type="Gene3D" id="3.30.559.10">
    <property type="entry name" value="Chloramphenicol acetyltransferase-like domain"/>
    <property type="match status" value="1"/>
</dbReference>
<accession>A0ABN3FUH4</accession>
<dbReference type="PANTHER" id="PTHR45527">
    <property type="entry name" value="NONRIBOSOMAL PEPTIDE SYNTHETASE"/>
    <property type="match status" value="1"/>
</dbReference>
<feature type="domain" description="Condensation" evidence="2">
    <location>
        <begin position="34"/>
        <end position="355"/>
    </location>
</feature>
<name>A0ABN3FUH4_9ACTN</name>
<reference evidence="3 4" key="1">
    <citation type="journal article" date="2019" name="Int. J. Syst. Evol. Microbiol.">
        <title>The Global Catalogue of Microorganisms (GCM) 10K type strain sequencing project: providing services to taxonomists for standard genome sequencing and annotation.</title>
        <authorList>
            <consortium name="The Broad Institute Genomics Platform"/>
            <consortium name="The Broad Institute Genome Sequencing Center for Infectious Disease"/>
            <person name="Wu L."/>
            <person name="Ma J."/>
        </authorList>
    </citation>
    <scope>NUCLEOTIDE SEQUENCE [LARGE SCALE GENOMIC DNA]</scope>
    <source>
        <strain evidence="3 4">JCM 3272</strain>
    </source>
</reference>
<dbReference type="InterPro" id="IPR001242">
    <property type="entry name" value="Condensation_dom"/>
</dbReference>
<evidence type="ECO:0000259" key="2">
    <source>
        <dbReference type="Pfam" id="PF00668"/>
    </source>
</evidence>
<feature type="region of interest" description="Disordered" evidence="1">
    <location>
        <begin position="190"/>
        <end position="225"/>
    </location>
</feature>
<dbReference type="Gene3D" id="3.30.559.30">
    <property type="entry name" value="Nonribosomal peptide synthetase, condensation domain"/>
    <property type="match status" value="1"/>
</dbReference>
<dbReference type="SUPFAM" id="SSF52777">
    <property type="entry name" value="CoA-dependent acyltransferases"/>
    <property type="match status" value="2"/>
</dbReference>
<evidence type="ECO:0000256" key="1">
    <source>
        <dbReference type="SAM" id="MobiDB-lite"/>
    </source>
</evidence>
<sequence>MIRETHGVESELVFAGARAGTGPATWGQSAIWDVVRRLGDDAARYNVSGGLRLDPPLPMDRVADIIRALLRRHDSLRTRLADGDDRLQQVVHAEGAVPVHTRECAPADVIDTAYAFYHELQGMAFDAERELPVRVGVVVAEGRVGYLILSLSHTATDGWGLRNLLAECGALCAGGELPEEELLQPLEEAAFQQSDKGRRQDSSARRSWVDKLTRGPESQFPERAGRPAADVFPNAVLNSPALALALDRVASGLAVSPNAVLLAAAAAAAARLGGAPDAVFQVVVNNRFRPGMAGAVNTIAQEGLLHLPGTAGDFAGLVRRTFGAALSAQRHAYYDKLALERDIAQLRATCDHSCFVNDTRGLMPILGYAAPADEPLHRARARTTLTWPVEHAPRRNTTFALDAQDAPGSLELAMTADAAVLPRDDMERFLYGIEDLVVGEAIKLS</sequence>
<proteinExistence type="predicted"/>
<organism evidence="3 4">
    <name type="scientific">Dactylosporangium salmoneum</name>
    <dbReference type="NCBI Taxonomy" id="53361"/>
    <lineage>
        <taxon>Bacteria</taxon>
        <taxon>Bacillati</taxon>
        <taxon>Actinomycetota</taxon>
        <taxon>Actinomycetes</taxon>
        <taxon>Micromonosporales</taxon>
        <taxon>Micromonosporaceae</taxon>
        <taxon>Dactylosporangium</taxon>
    </lineage>
</organism>
<protein>
    <recommendedName>
        <fullName evidence="2">Condensation domain-containing protein</fullName>
    </recommendedName>
</protein>
<comment type="caution">
    <text evidence="3">The sequence shown here is derived from an EMBL/GenBank/DDBJ whole genome shotgun (WGS) entry which is preliminary data.</text>
</comment>
<evidence type="ECO:0000313" key="3">
    <source>
        <dbReference type="EMBL" id="GAA2337401.1"/>
    </source>
</evidence>